<dbReference type="Proteomes" id="UP001458880">
    <property type="component" value="Unassembled WGS sequence"/>
</dbReference>
<name>A0AAW1LWQ2_POPJA</name>
<organism evidence="2 3">
    <name type="scientific">Popillia japonica</name>
    <name type="common">Japanese beetle</name>
    <dbReference type="NCBI Taxonomy" id="7064"/>
    <lineage>
        <taxon>Eukaryota</taxon>
        <taxon>Metazoa</taxon>
        <taxon>Ecdysozoa</taxon>
        <taxon>Arthropoda</taxon>
        <taxon>Hexapoda</taxon>
        <taxon>Insecta</taxon>
        <taxon>Pterygota</taxon>
        <taxon>Neoptera</taxon>
        <taxon>Endopterygota</taxon>
        <taxon>Coleoptera</taxon>
        <taxon>Polyphaga</taxon>
        <taxon>Scarabaeiformia</taxon>
        <taxon>Scarabaeidae</taxon>
        <taxon>Rutelinae</taxon>
        <taxon>Popillia</taxon>
    </lineage>
</organism>
<protein>
    <submittedName>
        <fullName evidence="2">Uncharacterized protein</fullName>
    </submittedName>
</protein>
<keyword evidence="3" id="KW-1185">Reference proteome</keyword>
<proteinExistence type="predicted"/>
<sequence>MSGIKEEETAERGPDADTNYFLVGIKMKQEIPDERNKRRRNGRTKQISSGREENREVYRNELRENCQDLQIGSDIEESWAVLRDKILESAF</sequence>
<reference evidence="2 3" key="1">
    <citation type="journal article" date="2024" name="BMC Genomics">
        <title>De novo assembly and annotation of Popillia japonica's genome with initial clues to its potential as an invasive pest.</title>
        <authorList>
            <person name="Cucini C."/>
            <person name="Boschi S."/>
            <person name="Funari R."/>
            <person name="Cardaioli E."/>
            <person name="Iannotti N."/>
            <person name="Marturano G."/>
            <person name="Paoli F."/>
            <person name="Bruttini M."/>
            <person name="Carapelli A."/>
            <person name="Frati F."/>
            <person name="Nardi F."/>
        </authorList>
    </citation>
    <scope>NUCLEOTIDE SEQUENCE [LARGE SCALE GENOMIC DNA]</scope>
    <source>
        <strain evidence="2">DMR45628</strain>
    </source>
</reference>
<dbReference type="EMBL" id="JASPKY010000072">
    <property type="protein sequence ID" value="KAK9739652.1"/>
    <property type="molecule type" value="Genomic_DNA"/>
</dbReference>
<comment type="caution">
    <text evidence="2">The sequence shown here is derived from an EMBL/GenBank/DDBJ whole genome shotgun (WGS) entry which is preliminary data.</text>
</comment>
<accession>A0AAW1LWQ2</accession>
<feature type="region of interest" description="Disordered" evidence="1">
    <location>
        <begin position="31"/>
        <end position="55"/>
    </location>
</feature>
<dbReference type="AlphaFoldDB" id="A0AAW1LWQ2"/>
<evidence type="ECO:0000313" key="2">
    <source>
        <dbReference type="EMBL" id="KAK9739652.1"/>
    </source>
</evidence>
<gene>
    <name evidence="2" type="ORF">QE152_g8813</name>
</gene>
<evidence type="ECO:0000313" key="3">
    <source>
        <dbReference type="Proteomes" id="UP001458880"/>
    </source>
</evidence>
<evidence type="ECO:0000256" key="1">
    <source>
        <dbReference type="SAM" id="MobiDB-lite"/>
    </source>
</evidence>